<organism evidence="3 4">
    <name type="scientific">Lolium multiflorum</name>
    <name type="common">Italian ryegrass</name>
    <name type="synonym">Lolium perenne subsp. multiflorum</name>
    <dbReference type="NCBI Taxonomy" id="4521"/>
    <lineage>
        <taxon>Eukaryota</taxon>
        <taxon>Viridiplantae</taxon>
        <taxon>Streptophyta</taxon>
        <taxon>Embryophyta</taxon>
        <taxon>Tracheophyta</taxon>
        <taxon>Spermatophyta</taxon>
        <taxon>Magnoliopsida</taxon>
        <taxon>Liliopsida</taxon>
        <taxon>Poales</taxon>
        <taxon>Poaceae</taxon>
        <taxon>BOP clade</taxon>
        <taxon>Pooideae</taxon>
        <taxon>Poodae</taxon>
        <taxon>Poeae</taxon>
        <taxon>Poeae Chloroplast Group 2 (Poeae type)</taxon>
        <taxon>Loliodinae</taxon>
        <taxon>Loliinae</taxon>
        <taxon>Lolium</taxon>
    </lineage>
</organism>
<dbReference type="InterPro" id="IPR002156">
    <property type="entry name" value="RNaseH_domain"/>
</dbReference>
<dbReference type="Gene3D" id="3.30.420.10">
    <property type="entry name" value="Ribonuclease H-like superfamily/Ribonuclease H"/>
    <property type="match status" value="1"/>
</dbReference>
<dbReference type="AlphaFoldDB" id="A0AAD8VJT1"/>
<reference evidence="3" key="1">
    <citation type="submission" date="2023-07" db="EMBL/GenBank/DDBJ databases">
        <title>A chromosome-level genome assembly of Lolium multiflorum.</title>
        <authorList>
            <person name="Chen Y."/>
            <person name="Copetti D."/>
            <person name="Kolliker R."/>
            <person name="Studer B."/>
        </authorList>
    </citation>
    <scope>NUCLEOTIDE SEQUENCE</scope>
    <source>
        <strain evidence="3">02402/16</strain>
        <tissue evidence="3">Leaf</tissue>
    </source>
</reference>
<dbReference type="GO" id="GO:0003676">
    <property type="term" value="F:nucleic acid binding"/>
    <property type="evidence" value="ECO:0007669"/>
    <property type="project" value="InterPro"/>
</dbReference>
<gene>
    <name evidence="3" type="ORF">QYE76_031509</name>
</gene>
<dbReference type="InterPro" id="IPR012337">
    <property type="entry name" value="RNaseH-like_sf"/>
</dbReference>
<dbReference type="InterPro" id="IPR053151">
    <property type="entry name" value="RNase_H-like"/>
</dbReference>
<sequence length="154" mass="16906">MVLRDHNGGVIAAACRYLDRCGDATEAELQAIEEGMQLAMHWTMPPITLETDCSEAIELTKDKNQNISVYAFTISAIRELLQERDICVTKISRDANMKSVFASPPPKSLGSLRCLAFLRLGMAIDDEQDEGTEGPEPDEGVVGLLEKASHGQRQ</sequence>
<dbReference type="CDD" id="cd06222">
    <property type="entry name" value="RNase_H_like"/>
    <property type="match status" value="1"/>
</dbReference>
<feature type="region of interest" description="Disordered" evidence="1">
    <location>
        <begin position="126"/>
        <end position="154"/>
    </location>
</feature>
<dbReference type="InterPro" id="IPR044730">
    <property type="entry name" value="RNase_H-like_dom_plant"/>
</dbReference>
<keyword evidence="4" id="KW-1185">Reference proteome</keyword>
<dbReference type="Proteomes" id="UP001231189">
    <property type="component" value="Unassembled WGS sequence"/>
</dbReference>
<protein>
    <recommendedName>
        <fullName evidence="2">RNase H type-1 domain-containing protein</fullName>
    </recommendedName>
</protein>
<comment type="caution">
    <text evidence="3">The sequence shown here is derived from an EMBL/GenBank/DDBJ whole genome shotgun (WGS) entry which is preliminary data.</text>
</comment>
<dbReference type="InterPro" id="IPR036397">
    <property type="entry name" value="RNaseH_sf"/>
</dbReference>
<name>A0AAD8VJT1_LOLMU</name>
<dbReference type="GO" id="GO:0004523">
    <property type="term" value="F:RNA-DNA hybrid ribonuclease activity"/>
    <property type="evidence" value="ECO:0007669"/>
    <property type="project" value="InterPro"/>
</dbReference>
<evidence type="ECO:0000259" key="2">
    <source>
        <dbReference type="Pfam" id="PF13456"/>
    </source>
</evidence>
<dbReference type="EMBL" id="JAUUTY010000007">
    <property type="protein sequence ID" value="KAK1607836.1"/>
    <property type="molecule type" value="Genomic_DNA"/>
</dbReference>
<evidence type="ECO:0000256" key="1">
    <source>
        <dbReference type="SAM" id="MobiDB-lite"/>
    </source>
</evidence>
<dbReference type="PANTHER" id="PTHR47723:SF24">
    <property type="entry name" value="RNASE H TYPE-1 DOMAIN-CONTAINING PROTEIN"/>
    <property type="match status" value="1"/>
</dbReference>
<evidence type="ECO:0000313" key="3">
    <source>
        <dbReference type="EMBL" id="KAK1607836.1"/>
    </source>
</evidence>
<feature type="compositionally biased region" description="Acidic residues" evidence="1">
    <location>
        <begin position="126"/>
        <end position="139"/>
    </location>
</feature>
<evidence type="ECO:0000313" key="4">
    <source>
        <dbReference type="Proteomes" id="UP001231189"/>
    </source>
</evidence>
<accession>A0AAD8VJT1</accession>
<proteinExistence type="predicted"/>
<dbReference type="PANTHER" id="PTHR47723">
    <property type="entry name" value="OS05G0353850 PROTEIN"/>
    <property type="match status" value="1"/>
</dbReference>
<dbReference type="Pfam" id="PF13456">
    <property type="entry name" value="RVT_3"/>
    <property type="match status" value="1"/>
</dbReference>
<feature type="domain" description="RNase H type-1" evidence="2">
    <location>
        <begin position="1"/>
        <end position="96"/>
    </location>
</feature>
<dbReference type="SUPFAM" id="SSF53098">
    <property type="entry name" value="Ribonuclease H-like"/>
    <property type="match status" value="1"/>
</dbReference>